<reference evidence="3" key="1">
    <citation type="submission" date="2021-08" db="EMBL/GenBank/DDBJ databases">
        <title>Sphingopyxis panaciterrulae sp. nov., isolated from the surface water of the Yellow Sea.</title>
        <authorList>
            <person name="Gao Z."/>
            <person name="Zhang D."/>
            <person name="Zhang A."/>
        </authorList>
    </citation>
    <scope>NUCLEOTIDE SEQUENCE</scope>
    <source>
        <strain evidence="3">XHP0097</strain>
    </source>
</reference>
<sequence length="238" mass="27208">MFPASVFADAQALDIKALAHDLNEQGWHVVPQLLSPEQCAALRHNYRCDDRYRSTVVMQRHGFGRGEYRYFRYPLPDPIAQLRTRYYVPLAGLANEWMQRTGKEQAYPADHATFIEQCHARGQQRPTPLILRYRTGDFNCLHQDLYGEVHFPFQMAILLSEPGCDFHGGDFVITEQRPRMQSRAHVVPLGIGDAVIFPVNEAPRDGTRGTYRVKLRHGVSVVRSGERFTLGIIFHDAS</sequence>
<feature type="domain" description="Fe2OG dioxygenase" evidence="2">
    <location>
        <begin position="124"/>
        <end position="237"/>
    </location>
</feature>
<evidence type="ECO:0000313" key="3">
    <source>
        <dbReference type="EMBL" id="MBY4636819.1"/>
    </source>
</evidence>
<keyword evidence="1" id="KW-0479">Metal-binding</keyword>
<dbReference type="PROSITE" id="PS51471">
    <property type="entry name" value="FE2OG_OXY"/>
    <property type="match status" value="1"/>
</dbReference>
<gene>
    <name evidence="3" type="ORF">K5P26_06655</name>
</gene>
<dbReference type="Proteomes" id="UP001166571">
    <property type="component" value="Unassembled WGS sequence"/>
</dbReference>
<proteinExistence type="inferred from homology"/>
<name>A0ABS7MCW2_9SPHN</name>
<dbReference type="InterPro" id="IPR005123">
    <property type="entry name" value="Oxoglu/Fe-dep_dioxygenase_dom"/>
</dbReference>
<keyword evidence="1" id="KW-0408">Iron</keyword>
<organism evidence="3 4">
    <name type="scientific">Sphingopyxis jiangsuensis</name>
    <dbReference type="NCBI Taxonomy" id="2871171"/>
    <lineage>
        <taxon>Bacteria</taxon>
        <taxon>Pseudomonadati</taxon>
        <taxon>Pseudomonadota</taxon>
        <taxon>Alphaproteobacteria</taxon>
        <taxon>Sphingomonadales</taxon>
        <taxon>Sphingomonadaceae</taxon>
        <taxon>Sphingopyxis</taxon>
    </lineage>
</organism>
<evidence type="ECO:0000259" key="2">
    <source>
        <dbReference type="PROSITE" id="PS51471"/>
    </source>
</evidence>
<dbReference type="EMBL" id="JAILXK010000001">
    <property type="protein sequence ID" value="MBY4636819.1"/>
    <property type="molecule type" value="Genomic_DNA"/>
</dbReference>
<evidence type="ECO:0000256" key="1">
    <source>
        <dbReference type="RuleBase" id="RU003682"/>
    </source>
</evidence>
<dbReference type="Gene3D" id="2.60.120.620">
    <property type="entry name" value="q2cbj1_9rhob like domain"/>
    <property type="match status" value="1"/>
</dbReference>
<protein>
    <submittedName>
        <fullName evidence="3">2OG-Fe(II) oxygenase</fullName>
    </submittedName>
</protein>
<accession>A0ABS7MCW2</accession>
<keyword evidence="4" id="KW-1185">Reference proteome</keyword>
<dbReference type="InterPro" id="IPR018655">
    <property type="entry name" value="DUF2086"/>
</dbReference>
<dbReference type="RefSeq" id="WP_222136148.1">
    <property type="nucleotide sequence ID" value="NZ_JAILXK010000001.1"/>
</dbReference>
<dbReference type="Pfam" id="PF09859">
    <property type="entry name" value="Oxygenase-NA"/>
    <property type="match status" value="1"/>
</dbReference>
<evidence type="ECO:0000313" key="4">
    <source>
        <dbReference type="Proteomes" id="UP001166571"/>
    </source>
</evidence>
<comment type="similarity">
    <text evidence="1">Belongs to the iron/ascorbate-dependent oxidoreductase family.</text>
</comment>
<keyword evidence="1" id="KW-0560">Oxidoreductase</keyword>
<comment type="caution">
    <text evidence="3">The sequence shown here is derived from an EMBL/GenBank/DDBJ whole genome shotgun (WGS) entry which is preliminary data.</text>
</comment>